<organism evidence="5">
    <name type="scientific">Curvibacter symbiont subsp. Hydra magnipapillata</name>
    <dbReference type="NCBI Taxonomy" id="667019"/>
    <lineage>
        <taxon>Bacteria</taxon>
        <taxon>Pseudomonadati</taxon>
        <taxon>Pseudomonadota</taxon>
        <taxon>Betaproteobacteria</taxon>
        <taxon>Burkholderiales</taxon>
        <taxon>Comamonadaceae</taxon>
        <taxon>Curvibacter</taxon>
    </lineage>
</organism>
<dbReference type="Pfam" id="PF05567">
    <property type="entry name" value="T4P_PilY1"/>
    <property type="match status" value="1"/>
</dbReference>
<dbReference type="EMBL" id="FN543104">
    <property type="protein sequence ID" value="CBA29439.1"/>
    <property type="molecule type" value="Genomic_DNA"/>
</dbReference>
<evidence type="ECO:0000259" key="4">
    <source>
        <dbReference type="Pfam" id="PF05567"/>
    </source>
</evidence>
<dbReference type="InterPro" id="IPR008707">
    <property type="entry name" value="B-propeller_PilY1"/>
</dbReference>
<evidence type="ECO:0000313" key="5">
    <source>
        <dbReference type="EMBL" id="CBA29439.1"/>
    </source>
</evidence>
<accession>C9YAR4</accession>
<sequence>MPTATTGRNLYTSKTIVTSALNDNETTAFEFKASNTGLMTAGQLASLGSTAAERNDVINFVRGVEGIAGFRSRNSITAGGVVRLGDIIDGQPVVVSKPFGATNDSTYNSFTSTNANRNLVYVGANDGMLHGFAIDESSAGAGDNMREVFGYVPSTVYPSLASLTKSDYGTGTPHVYSVNGALKFADVKLNNSWKTILVGGLGQGGQGYFAIDSTNSAALGTSAAVKWEWSDIQASNMGYSFGAPIIYNVRTTQNTVVPAVILSNGYQSDYDDVATGGQKTSSKESALFILNADTGALIKEIKVPSSRGLSGPSGVDVGQDGILDYVYAGDVDGKLWRFDLTATDPASFKVVTTPIFNAGSGRPITVRPAILPVYRASDSAPIGNMILFGTGQLLTNTDRTDTTEQYLFGILDKMEAEPITVPFTFSSTSLVQQSFTDVYTDSSTNTIRDGTYRKVSQNTIDLTSQTNTNLGWAIKLPTSSERLVSTPLVFDDKVLFGTGIPISAEKCLPGGSGWIIGLNPLTGSVTRKDNKSNGTEYSFIDLNGDNRSTSADKLPFSSGTSFVSGYSKNGIPTEISYVSSTSVLVGPSDPSSADNTYGDAGSVIALRESNSQSVYTGNGTASKGSVIKKQSSSGKGLSCSGTVGNDSLECEKLLGAPSPAARMSPTLWREIK</sequence>
<protein>
    <recommendedName>
        <fullName evidence="4">PilY1 beta-propeller domain-containing protein</fullName>
    </recommendedName>
</protein>
<evidence type="ECO:0000256" key="1">
    <source>
        <dbReference type="ARBA" id="ARBA00022723"/>
    </source>
</evidence>
<dbReference type="AlphaFoldDB" id="C9YAR4"/>
<gene>
    <name evidence="5" type="ORF">Csp_A12150</name>
</gene>
<evidence type="ECO:0000256" key="3">
    <source>
        <dbReference type="SAM" id="MobiDB-lite"/>
    </source>
</evidence>
<evidence type="ECO:0000256" key="2">
    <source>
        <dbReference type="ARBA" id="ARBA00022837"/>
    </source>
</evidence>
<keyword evidence="1" id="KW-0479">Metal-binding</keyword>
<proteinExistence type="predicted"/>
<reference evidence="5" key="1">
    <citation type="journal article" date="2010" name="Nature">
        <title>The dynamic genome of Hydra.</title>
        <authorList>
            <person name="Chapman J.A."/>
            <person name="Kirkness E.F."/>
            <person name="Simakov O."/>
            <person name="Hampson S.E."/>
            <person name="Mitros T."/>
            <person name="Weinmaier T."/>
            <person name="Rattei T."/>
            <person name="Balasubramanian P.G."/>
            <person name="Borman J."/>
            <person name="Busam D."/>
            <person name="Disbennett K."/>
            <person name="Pfannkoch C."/>
            <person name="Sumin N."/>
            <person name="Sutton G."/>
            <person name="Viswanathan L."/>
            <person name="Walenz B."/>
            <person name="Goodstein D.M."/>
            <person name="Hellsten U."/>
            <person name="Kawashima T."/>
            <person name="Prochnik S.E."/>
            <person name="Putnam N.H."/>
            <person name="Shu S."/>
            <person name="Blumberg B."/>
            <person name="Dana C.E."/>
            <person name="Gee L."/>
            <person name="Kibler D.F."/>
            <person name="Law L."/>
            <person name="Lindgens D."/>
            <person name="Martinez D.E."/>
            <person name="Peng J."/>
            <person name="Wigge P.A."/>
            <person name="Bertulat B."/>
            <person name="Guder C."/>
            <person name="Nakamura Y."/>
            <person name="Ozbek S."/>
            <person name="Watanabe H."/>
            <person name="Khalturin K."/>
            <person name="Hemmrich G."/>
            <person name="Franke A."/>
            <person name="Augustin R."/>
            <person name="Fraune S."/>
            <person name="Hayakawa E."/>
            <person name="Hayakawa S."/>
            <person name="Hirose M."/>
            <person name="Hwang J."/>
            <person name="Ikeo K."/>
            <person name="Nishimiya-Fujisawa C."/>
            <person name="Ogura A."/>
            <person name="Takahashi T."/>
            <person name="Steinmetz P.R."/>
            <person name="Zhang X."/>
            <person name="Aufschnaiter R."/>
            <person name="Eder M.K."/>
            <person name="Gorny A.K."/>
            <person name="Salvenmoser W."/>
            <person name="Heimberg A.M."/>
            <person name="Wheeler B.M."/>
            <person name="Peterson K.J."/>
            <person name="Boettger A."/>
            <person name="Tischler P."/>
            <person name="Wolf A."/>
            <person name="Gojobori T."/>
            <person name="Remington K.A."/>
            <person name="Strausberg R.L."/>
            <person name="Venter J."/>
            <person name="Technau U."/>
            <person name="Hobmayer B."/>
            <person name="Bosch T.C."/>
            <person name="Holstein T.W."/>
            <person name="Fujisawa T."/>
            <person name="Bode H.R."/>
            <person name="David C.N."/>
            <person name="Rokhsar D.S."/>
            <person name="Steele R.E."/>
        </authorList>
    </citation>
    <scope>NUCLEOTIDE SEQUENCE</scope>
</reference>
<feature type="domain" description="PilY1 beta-propeller" evidence="4">
    <location>
        <begin position="84"/>
        <end position="416"/>
    </location>
</feature>
<name>C9YAR4_CURXX</name>
<keyword evidence="2" id="KW-0106">Calcium</keyword>
<dbReference type="GO" id="GO:0046872">
    <property type="term" value="F:metal ion binding"/>
    <property type="evidence" value="ECO:0007669"/>
    <property type="project" value="UniProtKB-KW"/>
</dbReference>
<feature type="region of interest" description="Disordered" evidence="3">
    <location>
        <begin position="614"/>
        <end position="639"/>
    </location>
</feature>